<evidence type="ECO:0000256" key="2">
    <source>
        <dbReference type="ARBA" id="ARBA00023315"/>
    </source>
</evidence>
<comment type="caution">
    <text evidence="4">The sequence shown here is derived from an EMBL/GenBank/DDBJ whole genome shotgun (WGS) entry which is preliminary data.</text>
</comment>
<evidence type="ECO:0000313" key="4">
    <source>
        <dbReference type="EMBL" id="PKB13969.1"/>
    </source>
</evidence>
<evidence type="ECO:0000256" key="1">
    <source>
        <dbReference type="ARBA" id="ARBA00022679"/>
    </source>
</evidence>
<dbReference type="Pfam" id="PF00583">
    <property type="entry name" value="Acetyltransf_1"/>
    <property type="match status" value="1"/>
</dbReference>
<dbReference type="Proteomes" id="UP000232587">
    <property type="component" value="Unassembled WGS sequence"/>
</dbReference>
<dbReference type="PROSITE" id="PS51186">
    <property type="entry name" value="GNAT"/>
    <property type="match status" value="1"/>
</dbReference>
<gene>
    <name evidence="4" type="ORF">B0I00_2597</name>
</gene>
<dbReference type="SUPFAM" id="SSF55729">
    <property type="entry name" value="Acyl-CoA N-acyltransferases (Nat)"/>
    <property type="match status" value="1"/>
</dbReference>
<keyword evidence="5" id="KW-1185">Reference proteome</keyword>
<dbReference type="AlphaFoldDB" id="A0A2N0H4V6"/>
<dbReference type="EMBL" id="PHUF01000005">
    <property type="protein sequence ID" value="PKB13969.1"/>
    <property type="molecule type" value="Genomic_DNA"/>
</dbReference>
<dbReference type="InterPro" id="IPR050832">
    <property type="entry name" value="Bact_Acetyltransf"/>
</dbReference>
<dbReference type="OrthoDB" id="5997585at2"/>
<dbReference type="PANTHER" id="PTHR43877:SF1">
    <property type="entry name" value="ACETYLTRANSFERASE"/>
    <property type="match status" value="1"/>
</dbReference>
<accession>A0A2N0H4V6</accession>
<dbReference type="RefSeq" id="WP_100867831.1">
    <property type="nucleotide sequence ID" value="NZ_PHUF01000005.1"/>
</dbReference>
<sequence length="167" mass="17038">MSLSVRPATSADAPALADLLNAVIRAGGTTALESEFTPAALDDAYLTGPKVHCCHVAVDEAGGLAGFQTLGRYPGLPEDVGDIGTFARVDGQQRGVGSALFPATVASARALGHRAINATIRADNAGGLAFYARQGFVDHGVSPGVPLADGTPVDRVHKRFSLSELGS</sequence>
<name>A0A2N0H4V6_9SPHN</name>
<evidence type="ECO:0000313" key="5">
    <source>
        <dbReference type="Proteomes" id="UP000232587"/>
    </source>
</evidence>
<dbReference type="GO" id="GO:0016747">
    <property type="term" value="F:acyltransferase activity, transferring groups other than amino-acyl groups"/>
    <property type="evidence" value="ECO:0007669"/>
    <property type="project" value="InterPro"/>
</dbReference>
<reference evidence="4 5" key="1">
    <citation type="submission" date="2017-11" db="EMBL/GenBank/DDBJ databases">
        <title>Genomic Encyclopedia of Type Strains, Phase III (KMG-III): the genomes of soil and plant-associated and newly described type strains.</title>
        <authorList>
            <person name="Whitman W."/>
        </authorList>
    </citation>
    <scope>NUCLEOTIDE SEQUENCE [LARGE SCALE GENOMIC DNA]</scope>
    <source>
        <strain evidence="4 5">CGMCC 1.12274</strain>
    </source>
</reference>
<evidence type="ECO:0000259" key="3">
    <source>
        <dbReference type="PROSITE" id="PS51186"/>
    </source>
</evidence>
<feature type="domain" description="N-acetyltransferase" evidence="3">
    <location>
        <begin position="3"/>
        <end position="154"/>
    </location>
</feature>
<proteinExistence type="predicted"/>
<organism evidence="4 5">
    <name type="scientific">Novosphingobium kunmingense</name>
    <dbReference type="NCBI Taxonomy" id="1211806"/>
    <lineage>
        <taxon>Bacteria</taxon>
        <taxon>Pseudomonadati</taxon>
        <taxon>Pseudomonadota</taxon>
        <taxon>Alphaproteobacteria</taxon>
        <taxon>Sphingomonadales</taxon>
        <taxon>Sphingomonadaceae</taxon>
        <taxon>Novosphingobium</taxon>
    </lineage>
</organism>
<keyword evidence="2 4" id="KW-0012">Acyltransferase</keyword>
<keyword evidence="1 4" id="KW-0808">Transferase</keyword>
<protein>
    <submittedName>
        <fullName evidence="4">L-amino acid N-acyltransferase YncA</fullName>
    </submittedName>
</protein>
<dbReference type="Gene3D" id="3.40.630.30">
    <property type="match status" value="1"/>
</dbReference>
<dbReference type="InterPro" id="IPR000182">
    <property type="entry name" value="GNAT_dom"/>
</dbReference>
<dbReference type="PANTHER" id="PTHR43877">
    <property type="entry name" value="AMINOALKYLPHOSPHONATE N-ACETYLTRANSFERASE-RELATED-RELATED"/>
    <property type="match status" value="1"/>
</dbReference>
<dbReference type="InterPro" id="IPR016181">
    <property type="entry name" value="Acyl_CoA_acyltransferase"/>
</dbReference>